<dbReference type="PANTHER" id="PTHR47926:SF344">
    <property type="entry name" value="OS07G0636900 PROTEIN"/>
    <property type="match status" value="1"/>
</dbReference>
<dbReference type="AlphaFoldDB" id="A0AA41VQM4"/>
<reference evidence="3" key="1">
    <citation type="submission" date="2022-03" db="EMBL/GenBank/DDBJ databases">
        <title>A functionally conserved STORR gene fusion in Papaver species that diverged 16.8 million years ago.</title>
        <authorList>
            <person name="Catania T."/>
        </authorList>
    </citation>
    <scope>NUCLEOTIDE SEQUENCE</scope>
    <source>
        <strain evidence="3">S-191538</strain>
    </source>
</reference>
<dbReference type="InterPro" id="IPR002885">
    <property type="entry name" value="PPR_rpt"/>
</dbReference>
<dbReference type="PANTHER" id="PTHR47926">
    <property type="entry name" value="PENTATRICOPEPTIDE REPEAT-CONTAINING PROTEIN"/>
    <property type="match status" value="1"/>
</dbReference>
<dbReference type="Pfam" id="PF20431">
    <property type="entry name" value="E_motif"/>
    <property type="match status" value="1"/>
</dbReference>
<keyword evidence="4" id="KW-1185">Reference proteome</keyword>
<evidence type="ECO:0008006" key="5">
    <source>
        <dbReference type="Google" id="ProtNLM"/>
    </source>
</evidence>
<feature type="repeat" description="PPR" evidence="2">
    <location>
        <begin position="73"/>
        <end position="107"/>
    </location>
</feature>
<dbReference type="EMBL" id="JAJJMA010270614">
    <property type="protein sequence ID" value="MCL7045514.1"/>
    <property type="molecule type" value="Genomic_DNA"/>
</dbReference>
<keyword evidence="1" id="KW-0677">Repeat</keyword>
<organism evidence="3 4">
    <name type="scientific">Papaver nudicaule</name>
    <name type="common">Iceland poppy</name>
    <dbReference type="NCBI Taxonomy" id="74823"/>
    <lineage>
        <taxon>Eukaryota</taxon>
        <taxon>Viridiplantae</taxon>
        <taxon>Streptophyta</taxon>
        <taxon>Embryophyta</taxon>
        <taxon>Tracheophyta</taxon>
        <taxon>Spermatophyta</taxon>
        <taxon>Magnoliopsida</taxon>
        <taxon>Ranunculales</taxon>
        <taxon>Papaveraceae</taxon>
        <taxon>Papaveroideae</taxon>
        <taxon>Papaver</taxon>
    </lineage>
</organism>
<name>A0AA41VQM4_PAPNU</name>
<accession>A0AA41VQM4</accession>
<dbReference type="Pfam" id="PF01535">
    <property type="entry name" value="PPR"/>
    <property type="match status" value="3"/>
</dbReference>
<evidence type="ECO:0000256" key="2">
    <source>
        <dbReference type="PROSITE-ProRule" id="PRU00708"/>
    </source>
</evidence>
<evidence type="ECO:0000313" key="4">
    <source>
        <dbReference type="Proteomes" id="UP001177140"/>
    </source>
</evidence>
<dbReference type="FunFam" id="1.25.40.10:FF:000031">
    <property type="entry name" value="Pentatricopeptide repeat-containing protein mitochondrial"/>
    <property type="match status" value="1"/>
</dbReference>
<dbReference type="InterPro" id="IPR046848">
    <property type="entry name" value="E_motif"/>
</dbReference>
<feature type="repeat" description="PPR" evidence="2">
    <location>
        <begin position="22"/>
        <end position="56"/>
    </location>
</feature>
<evidence type="ECO:0000313" key="3">
    <source>
        <dbReference type="EMBL" id="MCL7045514.1"/>
    </source>
</evidence>
<dbReference type="InterPro" id="IPR011990">
    <property type="entry name" value="TPR-like_helical_dom_sf"/>
</dbReference>
<gene>
    <name evidence="3" type="ORF">MKW94_019532</name>
</gene>
<proteinExistence type="predicted"/>
<dbReference type="PROSITE" id="PS51375">
    <property type="entry name" value="PPR"/>
    <property type="match status" value="3"/>
</dbReference>
<dbReference type="Proteomes" id="UP001177140">
    <property type="component" value="Unassembled WGS sequence"/>
</dbReference>
<dbReference type="InterPro" id="IPR046960">
    <property type="entry name" value="PPR_At4g14850-like_plant"/>
</dbReference>
<dbReference type="GO" id="GO:0009451">
    <property type="term" value="P:RNA modification"/>
    <property type="evidence" value="ECO:0007669"/>
    <property type="project" value="InterPro"/>
</dbReference>
<dbReference type="Pfam" id="PF13812">
    <property type="entry name" value="PPR_3"/>
    <property type="match status" value="1"/>
</dbReference>
<dbReference type="NCBIfam" id="TIGR00756">
    <property type="entry name" value="PPR"/>
    <property type="match status" value="1"/>
</dbReference>
<comment type="caution">
    <text evidence="3">The sequence shown here is derived from an EMBL/GenBank/DDBJ whole genome shotgun (WGS) entry which is preliminary data.</text>
</comment>
<feature type="repeat" description="PPR" evidence="2">
    <location>
        <begin position="176"/>
        <end position="210"/>
    </location>
</feature>
<sequence>MSKSDDSLMATTNVCKLAFVSDLFVQTALIEMYAKCGSLDIAAEVLDEMCEPDLVSYNIELARRLFDKMPEKDLVSWNTLIHGFTAAGNMGYARQLFDTSRDSNGALRLLHEIQLANVKPDKVTMVGVLAACGEMVYHTNQIEVDLKLGTSLVDMYAKCGDITNSLEVFNKIGLRDFLTWSAMIIGLMDHGFAELSLDHFSKMISEGLKPNGVTFVGVLSACSHAGLVEQGRLNEARELIRSKPFSLDAVVWRALLGGCRIHKNIELAEEAAVNLLHLEPQVDGNYVLLSNMMRSGSIQKLVPGSSSIEVDNGVYEFIADDESHPQVQRNLSTSG</sequence>
<dbReference type="Gene3D" id="1.25.40.10">
    <property type="entry name" value="Tetratricopeptide repeat domain"/>
    <property type="match status" value="4"/>
</dbReference>
<evidence type="ECO:0000256" key="1">
    <source>
        <dbReference type="ARBA" id="ARBA00022737"/>
    </source>
</evidence>
<protein>
    <recommendedName>
        <fullName evidence="5">Pentatricopeptide repeat-containing protein</fullName>
    </recommendedName>
</protein>
<dbReference type="GO" id="GO:0003723">
    <property type="term" value="F:RNA binding"/>
    <property type="evidence" value="ECO:0007669"/>
    <property type="project" value="InterPro"/>
</dbReference>